<name>A0A084VND3_ANOSI</name>
<feature type="compositionally biased region" description="Basic residues" evidence="1">
    <location>
        <begin position="1"/>
        <end position="12"/>
    </location>
</feature>
<sequence length="326" mass="36071">MAGKAPKGKRIVMRGNAPKESESMNNIFHQTDETFYETQYYHGFTTHVPPVAGPSRPSSAAIDNGEQMKRLMENESKPLKEQYRELLQKKQHPSQQDPVGGSKFLGTVDSLAEVKNLTHGTKSRVEQNFSSIIFPGCSSDTETVPARRAHSDGLGDTWHTMTHGKRTNSDRHGGCFWKILNHYTDSSSSMADVGGEKKVEMSQAIESKSCSLQPEVDAITQQEKGQNNSAINQALQYLHKLRAALSQSGAIQRTRDELKRAAVDGTGDYDWNASLVKQVGTGETLDYGVLDPLLRSLEIDPKTREGFTRLLDLLDDEMPSTNCDLG</sequence>
<proteinExistence type="predicted"/>
<evidence type="ECO:0000313" key="4">
    <source>
        <dbReference type="Proteomes" id="UP000030765"/>
    </source>
</evidence>
<evidence type="ECO:0000313" key="2">
    <source>
        <dbReference type="EMBL" id="KFB39477.1"/>
    </source>
</evidence>
<gene>
    <name evidence="2" type="ORF">ZHAS_00006971</name>
</gene>
<keyword evidence="4" id="KW-1185">Reference proteome</keyword>
<protein>
    <submittedName>
        <fullName evidence="2 3">Uncharacterized protein</fullName>
    </submittedName>
</protein>
<evidence type="ECO:0000256" key="1">
    <source>
        <dbReference type="SAM" id="MobiDB-lite"/>
    </source>
</evidence>
<dbReference type="VEuPathDB" id="VectorBase:ASIC006971"/>
<organism evidence="2">
    <name type="scientific">Anopheles sinensis</name>
    <name type="common">Mosquito</name>
    <dbReference type="NCBI Taxonomy" id="74873"/>
    <lineage>
        <taxon>Eukaryota</taxon>
        <taxon>Metazoa</taxon>
        <taxon>Ecdysozoa</taxon>
        <taxon>Arthropoda</taxon>
        <taxon>Hexapoda</taxon>
        <taxon>Insecta</taxon>
        <taxon>Pterygota</taxon>
        <taxon>Neoptera</taxon>
        <taxon>Endopterygota</taxon>
        <taxon>Diptera</taxon>
        <taxon>Nematocera</taxon>
        <taxon>Culicoidea</taxon>
        <taxon>Culicidae</taxon>
        <taxon>Anophelinae</taxon>
        <taxon>Anopheles</taxon>
    </lineage>
</organism>
<dbReference type="EMBL" id="ATLV01014737">
    <property type="status" value="NOT_ANNOTATED_CDS"/>
    <property type="molecule type" value="Genomic_DNA"/>
</dbReference>
<dbReference type="VEuPathDB" id="VectorBase:ASIS020328"/>
<accession>A0A084VND3</accession>
<dbReference type="OMA" id="FHQTDET"/>
<feature type="region of interest" description="Disordered" evidence="1">
    <location>
        <begin position="1"/>
        <end position="25"/>
    </location>
</feature>
<dbReference type="EMBL" id="KE524984">
    <property type="protein sequence ID" value="KFB39477.1"/>
    <property type="molecule type" value="Genomic_DNA"/>
</dbReference>
<reference evidence="3" key="2">
    <citation type="submission" date="2020-05" db="UniProtKB">
        <authorList>
            <consortium name="EnsemblMetazoa"/>
        </authorList>
    </citation>
    <scope>IDENTIFICATION</scope>
</reference>
<evidence type="ECO:0000313" key="3">
    <source>
        <dbReference type="EnsemblMetazoa" id="ASIC006971-PA"/>
    </source>
</evidence>
<dbReference type="Proteomes" id="UP000030765">
    <property type="component" value="Unassembled WGS sequence"/>
</dbReference>
<dbReference type="AlphaFoldDB" id="A0A084VND3"/>
<dbReference type="EnsemblMetazoa" id="ASIC006971-RA">
    <property type="protein sequence ID" value="ASIC006971-PA"/>
    <property type="gene ID" value="ASIC006971"/>
</dbReference>
<reference evidence="2 4" key="1">
    <citation type="journal article" date="2014" name="BMC Genomics">
        <title>Genome sequence of Anopheles sinensis provides insight into genetics basis of mosquito competence for malaria parasites.</title>
        <authorList>
            <person name="Zhou D."/>
            <person name="Zhang D."/>
            <person name="Ding G."/>
            <person name="Shi L."/>
            <person name="Hou Q."/>
            <person name="Ye Y."/>
            <person name="Xu Y."/>
            <person name="Zhou H."/>
            <person name="Xiong C."/>
            <person name="Li S."/>
            <person name="Yu J."/>
            <person name="Hong S."/>
            <person name="Yu X."/>
            <person name="Zou P."/>
            <person name="Chen C."/>
            <person name="Chang X."/>
            <person name="Wang W."/>
            <person name="Lv Y."/>
            <person name="Sun Y."/>
            <person name="Ma L."/>
            <person name="Shen B."/>
            <person name="Zhu C."/>
        </authorList>
    </citation>
    <scope>NUCLEOTIDE SEQUENCE [LARGE SCALE GENOMIC DNA]</scope>
</reference>